<sequence length="456" mass="51396">MRKAHTISDSDSDVEISAPLSERLLSGMHPKRIQSNSHLLTEKVPEKSTLAIAEDYCYIDDINTTSEAFTVLKPVKTRSDSNDAAGKSANCLKQFGKIASKGNTIRKKEGLSERKLLQREQRKAELVEKQRIKEYENAKKRTIREVQKTAKPGEAIKCMTVMLDPAILKSPAGTVILDILQKHDVCYEIQSQALPGIISFWREVTEVIEKEPLRLETTKKEVVEDDILLVVPIEKFISLVYNFKQDQAGANSASLTLKEHILEVRECLEGRKVTLLVQDITKYIKEQEVNKRKKTSSYKKRKLISNIDVSVSKMDVEEALIDAQLHTGCNVRLVTSDGDMAKTILQYVKAVADAPFKHDRLKNGLSLYISGSGTVKISRDGHGVQQAWRQQLLQFRNVKAEAYQNCCSEQEAELLLQDIVIRRGVGVMATSRRIGKELSRRLYLLFTSIDPDVALT</sequence>
<reference evidence="15" key="1">
    <citation type="journal article" date="2023" name="Mol. Biol. Evol.">
        <title>Third-Generation Sequencing Reveals the Adaptive Role of the Epigenome in Three Deep-Sea Polychaetes.</title>
        <authorList>
            <person name="Perez M."/>
            <person name="Aroh O."/>
            <person name="Sun Y."/>
            <person name="Lan Y."/>
            <person name="Juniper S.K."/>
            <person name="Young C.R."/>
            <person name="Angers B."/>
            <person name="Qian P.Y."/>
        </authorList>
    </citation>
    <scope>NUCLEOTIDE SEQUENCE</scope>
    <source>
        <strain evidence="15">P08H-3</strain>
    </source>
</reference>
<dbReference type="GO" id="GO:0031573">
    <property type="term" value="P:mitotic intra-S DNA damage checkpoint signaling"/>
    <property type="evidence" value="ECO:0007669"/>
    <property type="project" value="TreeGrafter"/>
</dbReference>
<keyword evidence="9" id="KW-0460">Magnesium</keyword>
<dbReference type="Pfam" id="PF02732">
    <property type="entry name" value="ERCC4"/>
    <property type="match status" value="1"/>
</dbReference>
<dbReference type="GO" id="GO:0048476">
    <property type="term" value="C:Holliday junction resolvase complex"/>
    <property type="evidence" value="ECO:0007669"/>
    <property type="project" value="InterPro"/>
</dbReference>
<keyword evidence="7" id="KW-0227">DNA damage</keyword>
<dbReference type="Gene3D" id="3.40.50.10130">
    <property type="match status" value="1"/>
</dbReference>
<evidence type="ECO:0000313" key="16">
    <source>
        <dbReference type="Proteomes" id="UP001208570"/>
    </source>
</evidence>
<evidence type="ECO:0000256" key="5">
    <source>
        <dbReference type="ARBA" id="ARBA00022723"/>
    </source>
</evidence>
<keyword evidence="8" id="KW-0378">Hydrolase</keyword>
<evidence type="ECO:0000259" key="14">
    <source>
        <dbReference type="Pfam" id="PF02732"/>
    </source>
</evidence>
<dbReference type="GO" id="GO:0046872">
    <property type="term" value="F:metal ion binding"/>
    <property type="evidence" value="ECO:0007669"/>
    <property type="project" value="UniProtKB-KW"/>
</dbReference>
<dbReference type="Pfam" id="PF21292">
    <property type="entry name" value="EME1-MUS81_C"/>
    <property type="match status" value="1"/>
</dbReference>
<dbReference type="PANTHER" id="PTHR21077">
    <property type="entry name" value="EME1 PROTEIN"/>
    <property type="match status" value="1"/>
</dbReference>
<evidence type="ECO:0000256" key="2">
    <source>
        <dbReference type="ARBA" id="ARBA00004123"/>
    </source>
</evidence>
<dbReference type="GO" id="GO:0000712">
    <property type="term" value="P:resolution of meiotic recombination intermediates"/>
    <property type="evidence" value="ECO:0007669"/>
    <property type="project" value="TreeGrafter"/>
</dbReference>
<evidence type="ECO:0000256" key="13">
    <source>
        <dbReference type="ARBA" id="ARBA00023254"/>
    </source>
</evidence>
<gene>
    <name evidence="15" type="ORF">LSH36_249g01074</name>
</gene>
<dbReference type="GO" id="GO:0008821">
    <property type="term" value="F:crossover junction DNA endonuclease activity"/>
    <property type="evidence" value="ECO:0007669"/>
    <property type="project" value="TreeGrafter"/>
</dbReference>
<keyword evidence="6" id="KW-0255">Endonuclease</keyword>
<evidence type="ECO:0000256" key="9">
    <source>
        <dbReference type="ARBA" id="ARBA00022842"/>
    </source>
</evidence>
<feature type="domain" description="ERCC4" evidence="14">
    <location>
        <begin position="177"/>
        <end position="344"/>
    </location>
</feature>
<evidence type="ECO:0000256" key="8">
    <source>
        <dbReference type="ARBA" id="ARBA00022801"/>
    </source>
</evidence>
<dbReference type="AlphaFoldDB" id="A0AAD9JLC0"/>
<evidence type="ECO:0000256" key="11">
    <source>
        <dbReference type="ARBA" id="ARBA00023204"/>
    </source>
</evidence>
<organism evidence="15 16">
    <name type="scientific">Paralvinella palmiformis</name>
    <dbReference type="NCBI Taxonomy" id="53620"/>
    <lineage>
        <taxon>Eukaryota</taxon>
        <taxon>Metazoa</taxon>
        <taxon>Spiralia</taxon>
        <taxon>Lophotrochozoa</taxon>
        <taxon>Annelida</taxon>
        <taxon>Polychaeta</taxon>
        <taxon>Sedentaria</taxon>
        <taxon>Canalipalpata</taxon>
        <taxon>Terebellida</taxon>
        <taxon>Terebelliformia</taxon>
        <taxon>Alvinellidae</taxon>
        <taxon>Paralvinella</taxon>
    </lineage>
</organism>
<evidence type="ECO:0000313" key="15">
    <source>
        <dbReference type="EMBL" id="KAK2155097.1"/>
    </source>
</evidence>
<evidence type="ECO:0000256" key="7">
    <source>
        <dbReference type="ARBA" id="ARBA00022763"/>
    </source>
</evidence>
<evidence type="ECO:0000256" key="12">
    <source>
        <dbReference type="ARBA" id="ARBA00023242"/>
    </source>
</evidence>
<keyword evidence="11" id="KW-0234">DNA repair</keyword>
<protein>
    <recommendedName>
        <fullName evidence="14">ERCC4 domain-containing protein</fullName>
    </recommendedName>
</protein>
<dbReference type="GO" id="GO:0005634">
    <property type="term" value="C:nucleus"/>
    <property type="evidence" value="ECO:0007669"/>
    <property type="project" value="UniProtKB-SubCell"/>
</dbReference>
<dbReference type="Proteomes" id="UP001208570">
    <property type="component" value="Unassembled WGS sequence"/>
</dbReference>
<evidence type="ECO:0000256" key="10">
    <source>
        <dbReference type="ARBA" id="ARBA00023172"/>
    </source>
</evidence>
<dbReference type="EMBL" id="JAODUP010000249">
    <property type="protein sequence ID" value="KAK2155097.1"/>
    <property type="molecule type" value="Genomic_DNA"/>
</dbReference>
<comment type="subcellular location">
    <subcellularLocation>
        <location evidence="2">Nucleus</location>
    </subcellularLocation>
</comment>
<evidence type="ECO:0000256" key="3">
    <source>
        <dbReference type="ARBA" id="ARBA00005313"/>
    </source>
</evidence>
<name>A0AAD9JLC0_9ANNE</name>
<evidence type="ECO:0000256" key="6">
    <source>
        <dbReference type="ARBA" id="ARBA00022759"/>
    </source>
</evidence>
<dbReference type="GO" id="GO:0006302">
    <property type="term" value="P:double-strand break repair"/>
    <property type="evidence" value="ECO:0007669"/>
    <property type="project" value="TreeGrafter"/>
</dbReference>
<keyword evidence="16" id="KW-1185">Reference proteome</keyword>
<evidence type="ECO:0000256" key="4">
    <source>
        <dbReference type="ARBA" id="ARBA00022722"/>
    </source>
</evidence>
<comment type="caution">
    <text evidence="15">The sequence shown here is derived from an EMBL/GenBank/DDBJ whole genome shotgun (WGS) entry which is preliminary data.</text>
</comment>
<dbReference type="GO" id="GO:0031297">
    <property type="term" value="P:replication fork processing"/>
    <property type="evidence" value="ECO:0007669"/>
    <property type="project" value="TreeGrafter"/>
</dbReference>
<keyword evidence="12" id="KW-0539">Nucleus</keyword>
<dbReference type="InterPro" id="IPR042530">
    <property type="entry name" value="EME1/EME2_C"/>
</dbReference>
<evidence type="ECO:0000256" key="1">
    <source>
        <dbReference type="ARBA" id="ARBA00001946"/>
    </source>
</evidence>
<proteinExistence type="inferred from homology"/>
<dbReference type="Gene3D" id="1.10.150.670">
    <property type="entry name" value="Crossover junction endonuclease EME1, DNA-binding domain"/>
    <property type="match status" value="1"/>
</dbReference>
<keyword evidence="13" id="KW-0469">Meiosis</keyword>
<dbReference type="PANTHER" id="PTHR21077:SF5">
    <property type="entry name" value="CROSSOVER JUNCTION ENDONUCLEASE MMS4"/>
    <property type="match status" value="1"/>
</dbReference>
<comment type="similarity">
    <text evidence="3">Belongs to the EME1/MMS4 family.</text>
</comment>
<keyword evidence="5" id="KW-0479">Metal-binding</keyword>
<dbReference type="InterPro" id="IPR033310">
    <property type="entry name" value="Mms4/EME1/EME2"/>
</dbReference>
<keyword evidence="4" id="KW-0540">Nuclease</keyword>
<accession>A0AAD9JLC0</accession>
<comment type="cofactor">
    <cofactor evidence="1">
        <name>Mg(2+)</name>
        <dbReference type="ChEBI" id="CHEBI:18420"/>
    </cofactor>
</comment>
<keyword evidence="10" id="KW-0233">DNA recombination</keyword>
<dbReference type="InterPro" id="IPR006166">
    <property type="entry name" value="ERCC4_domain"/>
</dbReference>